<evidence type="ECO:0000256" key="4">
    <source>
        <dbReference type="ARBA" id="ARBA00019937"/>
    </source>
</evidence>
<dbReference type="GO" id="GO:0006869">
    <property type="term" value="P:lipid transport"/>
    <property type="evidence" value="ECO:0007669"/>
    <property type="project" value="UniProtKB-KW"/>
</dbReference>
<evidence type="ECO:0000256" key="9">
    <source>
        <dbReference type="ARBA" id="ARBA00023055"/>
    </source>
</evidence>
<dbReference type="PANTHER" id="PTHR32028">
    <property type="entry name" value="APOLIPOPROTEIN M"/>
    <property type="match status" value="1"/>
</dbReference>
<keyword evidence="13" id="KW-1185">Reference proteome</keyword>
<organism evidence="12 13">
    <name type="scientific">Ornithorhynchus anatinus</name>
    <name type="common">Duckbill platypus</name>
    <dbReference type="NCBI Taxonomy" id="9258"/>
    <lineage>
        <taxon>Eukaryota</taxon>
        <taxon>Metazoa</taxon>
        <taxon>Chordata</taxon>
        <taxon>Craniata</taxon>
        <taxon>Vertebrata</taxon>
        <taxon>Euteleostomi</taxon>
        <taxon>Mammalia</taxon>
        <taxon>Monotremata</taxon>
        <taxon>Ornithorhynchidae</taxon>
        <taxon>Ornithorhynchus</taxon>
    </lineage>
</organism>
<dbReference type="Ensembl" id="ENSOANT00000066369.1">
    <property type="protein sequence ID" value="ENSOANP00000051933.1"/>
    <property type="gene ID" value="ENSOANG00000046320.1"/>
</dbReference>
<keyword evidence="5" id="KW-0813">Transport</keyword>
<comment type="subcellular location">
    <subcellularLocation>
        <location evidence="1">Secreted</location>
    </subcellularLocation>
</comment>
<dbReference type="InParanoid" id="A0A6I8PBQ4"/>
<dbReference type="GeneTree" id="ENSGT00390000001026"/>
<name>A0A6I8PBQ4_ORNAN</name>
<keyword evidence="9" id="KW-0445">Lipid transport</keyword>
<dbReference type="PANTHER" id="PTHR32028:SF1">
    <property type="entry name" value="APOLIPOPROTEIN M"/>
    <property type="match status" value="1"/>
</dbReference>
<dbReference type="AlphaFoldDB" id="A0A6I8PBQ4"/>
<dbReference type="Gene3D" id="2.40.128.20">
    <property type="match status" value="1"/>
</dbReference>
<dbReference type="GO" id="GO:0034364">
    <property type="term" value="C:high-density lipoprotein particle"/>
    <property type="evidence" value="ECO:0007669"/>
    <property type="project" value="UniProtKB-KW"/>
</dbReference>
<dbReference type="InterPro" id="IPR022734">
    <property type="entry name" value="ApoM"/>
</dbReference>
<protein>
    <recommendedName>
        <fullName evidence="4">Apolipoprotein M</fullName>
    </recommendedName>
</protein>
<reference evidence="12" key="2">
    <citation type="submission" date="2025-08" db="UniProtKB">
        <authorList>
            <consortium name="Ensembl"/>
        </authorList>
    </citation>
    <scope>IDENTIFICATION</scope>
    <source>
        <strain evidence="12">Glennie</strain>
    </source>
</reference>
<evidence type="ECO:0000256" key="7">
    <source>
        <dbReference type="ARBA" id="ARBA00022729"/>
    </source>
</evidence>
<evidence type="ECO:0000256" key="1">
    <source>
        <dbReference type="ARBA" id="ARBA00004613"/>
    </source>
</evidence>
<reference evidence="12 13" key="1">
    <citation type="journal article" date="2008" name="Nature">
        <title>Genome analysis of the platypus reveals unique signatures of evolution.</title>
        <authorList>
            <person name="Warren W.C."/>
            <person name="Hillier L.W."/>
            <person name="Marshall Graves J.A."/>
            <person name="Birney E."/>
            <person name="Ponting C.P."/>
            <person name="Grutzner F."/>
            <person name="Belov K."/>
            <person name="Miller W."/>
            <person name="Clarke L."/>
            <person name="Chinwalla A.T."/>
            <person name="Yang S.P."/>
            <person name="Heger A."/>
            <person name="Locke D.P."/>
            <person name="Miethke P."/>
            <person name="Waters P.D."/>
            <person name="Veyrunes F."/>
            <person name="Fulton L."/>
            <person name="Fulton B."/>
            <person name="Graves T."/>
            <person name="Wallis J."/>
            <person name="Puente X.S."/>
            <person name="Lopez-Otin C."/>
            <person name="Ordonez G.R."/>
            <person name="Eichler E.E."/>
            <person name="Chen L."/>
            <person name="Cheng Z."/>
            <person name="Deakin J.E."/>
            <person name="Alsop A."/>
            <person name="Thompson K."/>
            <person name="Kirby P."/>
            <person name="Papenfuss A.T."/>
            <person name="Wakefield M.J."/>
            <person name="Olender T."/>
            <person name="Lancet D."/>
            <person name="Huttley G.A."/>
            <person name="Smit A.F."/>
            <person name="Pask A."/>
            <person name="Temple-Smith P."/>
            <person name="Batzer M.A."/>
            <person name="Walker J.A."/>
            <person name="Konkel M.K."/>
            <person name="Harris R.S."/>
            <person name="Whittington C.M."/>
            <person name="Wong E.S."/>
            <person name="Gemmell N.J."/>
            <person name="Buschiazzo E."/>
            <person name="Vargas Jentzsch I.M."/>
            <person name="Merkel A."/>
            <person name="Schmitz J."/>
            <person name="Zemann A."/>
            <person name="Churakov G."/>
            <person name="Kriegs J.O."/>
            <person name="Brosius J."/>
            <person name="Murchison E.P."/>
            <person name="Sachidanandam R."/>
            <person name="Smith C."/>
            <person name="Hannon G.J."/>
            <person name="Tsend-Ayush E."/>
            <person name="McMillan D."/>
            <person name="Attenborough R."/>
            <person name="Rens W."/>
            <person name="Ferguson-Smith M."/>
            <person name="Lefevre C.M."/>
            <person name="Sharp J.A."/>
            <person name="Nicholas K.R."/>
            <person name="Ray D.A."/>
            <person name="Kube M."/>
            <person name="Reinhardt R."/>
            <person name="Pringle T.H."/>
            <person name="Taylor J."/>
            <person name="Jones R.C."/>
            <person name="Nixon B."/>
            <person name="Dacheux J.L."/>
            <person name="Niwa H."/>
            <person name="Sekita Y."/>
            <person name="Huang X."/>
            <person name="Stark A."/>
            <person name="Kheradpour P."/>
            <person name="Kellis M."/>
            <person name="Flicek P."/>
            <person name="Chen Y."/>
            <person name="Webber C."/>
            <person name="Hardison R."/>
            <person name="Nelson J."/>
            <person name="Hallsworth-Pepin K."/>
            <person name="Delehaunty K."/>
            <person name="Markovic C."/>
            <person name="Minx P."/>
            <person name="Feng Y."/>
            <person name="Kremitzki C."/>
            <person name="Mitreva M."/>
            <person name="Glasscock J."/>
            <person name="Wylie T."/>
            <person name="Wohldmann P."/>
            <person name="Thiru P."/>
            <person name="Nhan M.N."/>
            <person name="Pohl C.S."/>
            <person name="Smith S.M."/>
            <person name="Hou S."/>
            <person name="Nefedov M."/>
            <person name="de Jong P.J."/>
            <person name="Renfree M.B."/>
            <person name="Mardis E.R."/>
            <person name="Wilson R.K."/>
        </authorList>
    </citation>
    <scope>NUCLEOTIDE SEQUENCE [LARGE SCALE GENOMIC DNA]</scope>
    <source>
        <strain evidence="12 13">Glennie</strain>
    </source>
</reference>
<keyword evidence="10" id="KW-1015">Disulfide bond</keyword>
<dbReference type="Proteomes" id="UP000002279">
    <property type="component" value="Chromosome X5"/>
</dbReference>
<keyword evidence="8" id="KW-0345">HDL</keyword>
<evidence type="ECO:0000313" key="13">
    <source>
        <dbReference type="Proteomes" id="UP000002279"/>
    </source>
</evidence>
<keyword evidence="7" id="KW-0732">Signal</keyword>
<reference evidence="12" key="3">
    <citation type="submission" date="2025-09" db="UniProtKB">
        <authorList>
            <consortium name="Ensembl"/>
        </authorList>
    </citation>
    <scope>IDENTIFICATION</scope>
    <source>
        <strain evidence="12">Glennie</strain>
    </source>
</reference>
<sequence>MKNGLCVPREWTYLLAKGTTNLRIEGRPNMKTELFSAPCAESIILKETGQDYERFLMYCEWEREGRLLERGGEGGRDGSMGGFWREAEPVRNNSKAARKAVRSSAALWIEHGPGSQEDLGSHPGFPSTS</sequence>
<dbReference type="InterPro" id="IPR012674">
    <property type="entry name" value="Calycin"/>
</dbReference>
<proteinExistence type="inferred from homology"/>
<evidence type="ECO:0000256" key="2">
    <source>
        <dbReference type="ARBA" id="ARBA00007071"/>
    </source>
</evidence>
<comment type="subunit">
    <text evidence="3">Interacts with LRP2; LRP2 mediates APOM renal uptake and subsequent lysosomal degradation.</text>
</comment>
<accession>A0A6I8PBQ4</accession>
<evidence type="ECO:0000256" key="11">
    <source>
        <dbReference type="ARBA" id="ARBA00025553"/>
    </source>
</evidence>
<evidence type="ECO:0000256" key="3">
    <source>
        <dbReference type="ARBA" id="ARBA00011559"/>
    </source>
</evidence>
<comment type="similarity">
    <text evidence="2">Belongs to the calycin superfamily. Lipocalin family. Highly divergent.</text>
</comment>
<dbReference type="Bgee" id="ENSOANG00000046320">
    <property type="expression patterns" value="Expressed in liver and 7 other cell types or tissues"/>
</dbReference>
<evidence type="ECO:0000313" key="12">
    <source>
        <dbReference type="Ensembl" id="ENSOANP00000051933.1"/>
    </source>
</evidence>
<comment type="function">
    <text evidence="11">Probably involved in lipid transport. Can bind sphingosine-1-phosphate, myristic acid, palmitic acid and stearic acid, retinol, all-trans-retinoic acid and 9-cis-retinoic acid.</text>
</comment>
<evidence type="ECO:0000256" key="8">
    <source>
        <dbReference type="ARBA" id="ARBA00022850"/>
    </source>
</evidence>
<evidence type="ECO:0000256" key="6">
    <source>
        <dbReference type="ARBA" id="ARBA00022525"/>
    </source>
</evidence>
<evidence type="ECO:0000256" key="5">
    <source>
        <dbReference type="ARBA" id="ARBA00022448"/>
    </source>
</evidence>
<evidence type="ECO:0000256" key="10">
    <source>
        <dbReference type="ARBA" id="ARBA00023157"/>
    </source>
</evidence>
<dbReference type="Pfam" id="PF11032">
    <property type="entry name" value="ApoM"/>
    <property type="match status" value="1"/>
</dbReference>
<keyword evidence="6" id="KW-0964">Secreted</keyword>